<proteinExistence type="predicted"/>
<dbReference type="InterPro" id="IPR019365">
    <property type="entry name" value="TVP18/Ca-channel_flower"/>
</dbReference>
<dbReference type="Pfam" id="PF10233">
    <property type="entry name" value="Cg6151-P"/>
    <property type="match status" value="1"/>
</dbReference>
<keyword evidence="3" id="KW-0472">Membrane</keyword>
<name>A0A1X2H2D2_SYNRA</name>
<feature type="transmembrane region" description="Helical" evidence="3">
    <location>
        <begin position="78"/>
        <end position="108"/>
    </location>
</feature>
<dbReference type="STRING" id="13706.A0A1X2H2D2"/>
<sequence length="246" mass="27375">MGCFDEVKSRNFSLYAQWYVVSTQHFVYTIVLIALGVVGFPSHIVFSIVGWVIAFILIFVEIPLCLKCCPTSPKFFAVVMFLSNLMNTGPLIAAAVCLLLAAICYGAAAFSGQGFASSKILGGTGVDNVKLTLLRGEVEAANTRADELDARVKELESEATQKEHETSSLQSRVKLLEEQLEKTEEELKEASKNFQEADLRAEQFEKKSAKLQQELDEMEANNEEMKTKFEQAKAEMEDIERQLEGV</sequence>
<gene>
    <name evidence="4" type="ORF">BCR43DRAFT_445474</name>
</gene>
<dbReference type="SMART" id="SM01077">
    <property type="entry name" value="Cg6151-P"/>
    <property type="match status" value="1"/>
</dbReference>
<evidence type="ECO:0000256" key="3">
    <source>
        <dbReference type="SAM" id="Phobius"/>
    </source>
</evidence>
<evidence type="ECO:0008006" key="6">
    <source>
        <dbReference type="Google" id="ProtNLM"/>
    </source>
</evidence>
<dbReference type="FunCoup" id="A0A1X2H2D2">
    <property type="interactions" value="40"/>
</dbReference>
<evidence type="ECO:0000256" key="2">
    <source>
        <dbReference type="SAM" id="Coils"/>
    </source>
</evidence>
<feature type="transmembrane region" description="Helical" evidence="3">
    <location>
        <begin position="44"/>
        <end position="66"/>
    </location>
</feature>
<dbReference type="GO" id="GO:0016020">
    <property type="term" value="C:membrane"/>
    <property type="evidence" value="ECO:0007669"/>
    <property type="project" value="InterPro"/>
</dbReference>
<evidence type="ECO:0000313" key="5">
    <source>
        <dbReference type="Proteomes" id="UP000242180"/>
    </source>
</evidence>
<keyword evidence="3" id="KW-1133">Transmembrane helix</keyword>
<dbReference type="Gene3D" id="1.20.5.340">
    <property type="match status" value="1"/>
</dbReference>
<keyword evidence="1 2" id="KW-0175">Coiled coil</keyword>
<evidence type="ECO:0000313" key="4">
    <source>
        <dbReference type="EMBL" id="ORY91964.1"/>
    </source>
</evidence>
<evidence type="ECO:0000256" key="1">
    <source>
        <dbReference type="ARBA" id="ARBA00023054"/>
    </source>
</evidence>
<reference evidence="4 5" key="1">
    <citation type="submission" date="2016-07" db="EMBL/GenBank/DDBJ databases">
        <title>Pervasive Adenine N6-methylation of Active Genes in Fungi.</title>
        <authorList>
            <consortium name="DOE Joint Genome Institute"/>
            <person name="Mondo S.J."/>
            <person name="Dannebaum R.O."/>
            <person name="Kuo R.C."/>
            <person name="Labutti K."/>
            <person name="Haridas S."/>
            <person name="Kuo A."/>
            <person name="Salamov A."/>
            <person name="Ahrendt S.R."/>
            <person name="Lipzen A."/>
            <person name="Sullivan W."/>
            <person name="Andreopoulos W.B."/>
            <person name="Clum A."/>
            <person name="Lindquist E."/>
            <person name="Daum C."/>
            <person name="Ramamoorthy G.K."/>
            <person name="Gryganskyi A."/>
            <person name="Culley D."/>
            <person name="Magnuson J.K."/>
            <person name="James T.Y."/>
            <person name="O'Malley M.A."/>
            <person name="Stajich J.E."/>
            <person name="Spatafora J.W."/>
            <person name="Visel A."/>
            <person name="Grigoriev I.V."/>
        </authorList>
    </citation>
    <scope>NUCLEOTIDE SEQUENCE [LARGE SCALE GENOMIC DNA]</scope>
    <source>
        <strain evidence="4 5">NRRL 2496</strain>
    </source>
</reference>
<dbReference type="InParanoid" id="A0A1X2H2D2"/>
<feature type="coiled-coil region" evidence="2">
    <location>
        <begin position="131"/>
        <end position="242"/>
    </location>
</feature>
<dbReference type="SUPFAM" id="SSF57997">
    <property type="entry name" value="Tropomyosin"/>
    <property type="match status" value="1"/>
</dbReference>
<organism evidence="4 5">
    <name type="scientific">Syncephalastrum racemosum</name>
    <name type="common">Filamentous fungus</name>
    <dbReference type="NCBI Taxonomy" id="13706"/>
    <lineage>
        <taxon>Eukaryota</taxon>
        <taxon>Fungi</taxon>
        <taxon>Fungi incertae sedis</taxon>
        <taxon>Mucoromycota</taxon>
        <taxon>Mucoromycotina</taxon>
        <taxon>Mucoromycetes</taxon>
        <taxon>Mucorales</taxon>
        <taxon>Syncephalastraceae</taxon>
        <taxon>Syncephalastrum</taxon>
    </lineage>
</organism>
<keyword evidence="5" id="KW-1185">Reference proteome</keyword>
<dbReference type="Proteomes" id="UP000242180">
    <property type="component" value="Unassembled WGS sequence"/>
</dbReference>
<accession>A0A1X2H2D2</accession>
<feature type="transmembrane region" description="Helical" evidence="3">
    <location>
        <begin position="18"/>
        <end position="38"/>
    </location>
</feature>
<dbReference type="AlphaFoldDB" id="A0A1X2H2D2"/>
<protein>
    <recommendedName>
        <fullName evidence="6">Golgi apparatus membrane protein TVP18</fullName>
    </recommendedName>
</protein>
<dbReference type="OMA" id="AGDEYAN"/>
<keyword evidence="3" id="KW-0812">Transmembrane</keyword>
<dbReference type="InterPro" id="IPR000533">
    <property type="entry name" value="Tropomyosin"/>
</dbReference>
<comment type="caution">
    <text evidence="4">The sequence shown here is derived from an EMBL/GenBank/DDBJ whole genome shotgun (WGS) entry which is preliminary data.</text>
</comment>
<dbReference type="OrthoDB" id="128924at2759"/>
<dbReference type="EMBL" id="MCGN01000010">
    <property type="protein sequence ID" value="ORY91964.1"/>
    <property type="molecule type" value="Genomic_DNA"/>
</dbReference>
<dbReference type="Pfam" id="PF00261">
    <property type="entry name" value="Tropomyosin"/>
    <property type="match status" value="1"/>
</dbReference>